<feature type="region of interest" description="Disordered" evidence="1">
    <location>
        <begin position="383"/>
        <end position="464"/>
    </location>
</feature>
<keyword evidence="2" id="KW-0472">Membrane</keyword>
<feature type="transmembrane region" description="Helical" evidence="2">
    <location>
        <begin position="139"/>
        <end position="161"/>
    </location>
</feature>
<name>A0ABR3FCT0_9AGAR</name>
<feature type="transmembrane region" description="Helical" evidence="2">
    <location>
        <begin position="262"/>
        <end position="282"/>
    </location>
</feature>
<organism evidence="3 4">
    <name type="scientific">Marasmius crinis-equi</name>
    <dbReference type="NCBI Taxonomy" id="585013"/>
    <lineage>
        <taxon>Eukaryota</taxon>
        <taxon>Fungi</taxon>
        <taxon>Dikarya</taxon>
        <taxon>Basidiomycota</taxon>
        <taxon>Agaricomycotina</taxon>
        <taxon>Agaricomycetes</taxon>
        <taxon>Agaricomycetidae</taxon>
        <taxon>Agaricales</taxon>
        <taxon>Marasmiineae</taxon>
        <taxon>Marasmiaceae</taxon>
        <taxon>Marasmius</taxon>
    </lineage>
</organism>
<accession>A0ABR3FCT0</accession>
<keyword evidence="2" id="KW-0812">Transmembrane</keyword>
<evidence type="ECO:0000313" key="3">
    <source>
        <dbReference type="EMBL" id="KAL0573128.1"/>
    </source>
</evidence>
<dbReference type="Proteomes" id="UP001465976">
    <property type="component" value="Unassembled WGS sequence"/>
</dbReference>
<feature type="transmembrane region" description="Helical" evidence="2">
    <location>
        <begin position="52"/>
        <end position="75"/>
    </location>
</feature>
<feature type="transmembrane region" description="Helical" evidence="2">
    <location>
        <begin position="197"/>
        <end position="220"/>
    </location>
</feature>
<keyword evidence="2" id="KW-1133">Transmembrane helix</keyword>
<comment type="caution">
    <text evidence="3">The sequence shown here is derived from an EMBL/GenBank/DDBJ whole genome shotgun (WGS) entry which is preliminary data.</text>
</comment>
<feature type="transmembrane region" description="Helical" evidence="2">
    <location>
        <begin position="18"/>
        <end position="40"/>
    </location>
</feature>
<dbReference type="EMBL" id="JBAHYK010000540">
    <property type="protein sequence ID" value="KAL0573128.1"/>
    <property type="molecule type" value="Genomic_DNA"/>
</dbReference>
<evidence type="ECO:0000256" key="2">
    <source>
        <dbReference type="SAM" id="Phobius"/>
    </source>
</evidence>
<proteinExistence type="predicted"/>
<gene>
    <name evidence="3" type="ORF">V5O48_008831</name>
</gene>
<evidence type="ECO:0000256" key="1">
    <source>
        <dbReference type="SAM" id="MobiDB-lite"/>
    </source>
</evidence>
<feature type="compositionally biased region" description="Polar residues" evidence="1">
    <location>
        <begin position="393"/>
        <end position="405"/>
    </location>
</feature>
<sequence length="464" mass="51339">MADSSPLTEALVDLFEPLFYGCLMCIFLFGVCVVQTWTYIKHNHNTRPLQAVIAIMFGMVFACAVLNGQIIHFYLVRLLRVPFGVARLELPQLKNFGNFLAVTRISKEVSMVTLLSVLITVIADLCFATRIWRLQRVHFGIIVLIILTAIACLVSGASKVFERFRNHEDLNRSSVLVNQILEVPLVSNLTNSKHKTAVATINFMAAASQGISTFALWYSFKAHMDEASQYVPSSSPLSLFSLNVGNRKSTPQAILKRLTRGVLIRGGVLTLAQLLIGALFLAGPDKLWWMPLHQVLAPLYYMTTVTMLNKRRAPSHDTSADLEFSTISGMKRHDSVLAKSNYSPINPTRTDHANPFSSHGGLTPFVDLHSSDSNVLAPRKRLCQESPVVNGGQREQWTPRASTTDKPPRGLPTFGSTPSNSDRDLIRPISPKGKGRKSYDGTFEAQKIRKLPAAPGAAMLNHSR</sequence>
<reference evidence="3 4" key="1">
    <citation type="submission" date="2024-02" db="EMBL/GenBank/DDBJ databases">
        <title>A draft genome for the cacao thread blight pathogen Marasmius crinis-equi.</title>
        <authorList>
            <person name="Cohen S.P."/>
            <person name="Baruah I.K."/>
            <person name="Amoako-Attah I."/>
            <person name="Bukari Y."/>
            <person name="Meinhardt L.W."/>
            <person name="Bailey B.A."/>
        </authorList>
    </citation>
    <scope>NUCLEOTIDE SEQUENCE [LARGE SCALE GENOMIC DNA]</scope>
    <source>
        <strain evidence="3 4">GH-76</strain>
    </source>
</reference>
<protein>
    <submittedName>
        <fullName evidence="3">Uncharacterized protein</fullName>
    </submittedName>
</protein>
<evidence type="ECO:0000313" key="4">
    <source>
        <dbReference type="Proteomes" id="UP001465976"/>
    </source>
</evidence>
<feature type="transmembrane region" description="Helical" evidence="2">
    <location>
        <begin position="109"/>
        <end position="127"/>
    </location>
</feature>
<feature type="transmembrane region" description="Helical" evidence="2">
    <location>
        <begin position="288"/>
        <end position="308"/>
    </location>
</feature>
<keyword evidence="4" id="KW-1185">Reference proteome</keyword>